<organism evidence="9 10">
    <name type="scientific">Ostreobium quekettii</name>
    <dbReference type="NCBI Taxonomy" id="121088"/>
    <lineage>
        <taxon>Eukaryota</taxon>
        <taxon>Viridiplantae</taxon>
        <taxon>Chlorophyta</taxon>
        <taxon>core chlorophytes</taxon>
        <taxon>Ulvophyceae</taxon>
        <taxon>TCBD clade</taxon>
        <taxon>Bryopsidales</taxon>
        <taxon>Ostreobineae</taxon>
        <taxon>Ostreobiaceae</taxon>
        <taxon>Ostreobium</taxon>
    </lineage>
</organism>
<gene>
    <name evidence="9" type="ORF">OSTQU699_LOCUS2606</name>
</gene>
<feature type="transmembrane region" description="Helical" evidence="7">
    <location>
        <begin position="84"/>
        <end position="101"/>
    </location>
</feature>
<evidence type="ECO:0000256" key="6">
    <source>
        <dbReference type="SAM" id="MobiDB-lite"/>
    </source>
</evidence>
<feature type="transmembrane region" description="Helical" evidence="7">
    <location>
        <begin position="212"/>
        <end position="232"/>
    </location>
</feature>
<dbReference type="OrthoDB" id="1735926at2759"/>
<reference evidence="9" key="1">
    <citation type="submission" date="2020-12" db="EMBL/GenBank/DDBJ databases">
        <authorList>
            <person name="Iha C."/>
        </authorList>
    </citation>
    <scope>NUCLEOTIDE SEQUENCE</scope>
</reference>
<name>A0A8S1IR33_9CHLO</name>
<dbReference type="InterPro" id="IPR011531">
    <property type="entry name" value="HCO3_transpt-like_TM_dom"/>
</dbReference>
<dbReference type="AlphaFoldDB" id="A0A8S1IR33"/>
<dbReference type="GO" id="GO:0006820">
    <property type="term" value="P:monoatomic anion transport"/>
    <property type="evidence" value="ECO:0007669"/>
    <property type="project" value="InterPro"/>
</dbReference>
<keyword evidence="3 7" id="KW-0812">Transmembrane</keyword>
<feature type="domain" description="Bicarbonate transporter-like transmembrane" evidence="8">
    <location>
        <begin position="468"/>
        <end position="633"/>
    </location>
</feature>
<dbReference type="PANTHER" id="PTHR11453">
    <property type="entry name" value="ANION EXCHANGE PROTEIN"/>
    <property type="match status" value="1"/>
</dbReference>
<dbReference type="Gene3D" id="1.10.287.570">
    <property type="entry name" value="Helical hairpin bin"/>
    <property type="match status" value="1"/>
</dbReference>
<dbReference type="GO" id="GO:0050801">
    <property type="term" value="P:monoatomic ion homeostasis"/>
    <property type="evidence" value="ECO:0007669"/>
    <property type="project" value="TreeGrafter"/>
</dbReference>
<keyword evidence="10" id="KW-1185">Reference proteome</keyword>
<keyword evidence="5 7" id="KW-0472">Membrane</keyword>
<proteinExistence type="inferred from homology"/>
<feature type="domain" description="Bicarbonate transporter-like transmembrane" evidence="8">
    <location>
        <begin position="212"/>
        <end position="383"/>
    </location>
</feature>
<feature type="compositionally biased region" description="Basic and acidic residues" evidence="6">
    <location>
        <begin position="686"/>
        <end position="708"/>
    </location>
</feature>
<feature type="transmembrane region" description="Helical" evidence="7">
    <location>
        <begin position="59"/>
        <end position="77"/>
    </location>
</feature>
<comment type="similarity">
    <text evidence="2">Belongs to the anion exchanger (TC 2.A.31.3) family.</text>
</comment>
<dbReference type="Proteomes" id="UP000708148">
    <property type="component" value="Unassembled WGS sequence"/>
</dbReference>
<evidence type="ECO:0000256" key="1">
    <source>
        <dbReference type="ARBA" id="ARBA00004141"/>
    </source>
</evidence>
<dbReference type="GO" id="GO:0005452">
    <property type="term" value="F:solute:inorganic anion antiporter activity"/>
    <property type="evidence" value="ECO:0007669"/>
    <property type="project" value="InterPro"/>
</dbReference>
<comment type="caution">
    <text evidence="9">The sequence shown here is derived from an EMBL/GenBank/DDBJ whole genome shotgun (WGS) entry which is preliminary data.</text>
</comment>
<dbReference type="Pfam" id="PF00955">
    <property type="entry name" value="HCO3_cotransp"/>
    <property type="match status" value="3"/>
</dbReference>
<feature type="transmembrane region" description="Helical" evidence="7">
    <location>
        <begin position="338"/>
        <end position="358"/>
    </location>
</feature>
<dbReference type="InterPro" id="IPR003020">
    <property type="entry name" value="HCO3_transpt_euk"/>
</dbReference>
<dbReference type="GO" id="GO:0005886">
    <property type="term" value="C:plasma membrane"/>
    <property type="evidence" value="ECO:0007669"/>
    <property type="project" value="TreeGrafter"/>
</dbReference>
<feature type="transmembrane region" description="Helical" evidence="7">
    <location>
        <begin position="27"/>
        <end position="47"/>
    </location>
</feature>
<evidence type="ECO:0000256" key="7">
    <source>
        <dbReference type="SAM" id="Phobius"/>
    </source>
</evidence>
<feature type="region of interest" description="Disordered" evidence="6">
    <location>
        <begin position="685"/>
        <end position="735"/>
    </location>
</feature>
<evidence type="ECO:0000256" key="3">
    <source>
        <dbReference type="ARBA" id="ARBA00022692"/>
    </source>
</evidence>
<feature type="transmembrane region" description="Helical" evidence="7">
    <location>
        <begin position="244"/>
        <end position="264"/>
    </location>
</feature>
<sequence>MGSDIAKDVRGRLPWYRDDWREGFNSGVRILAPAFYIFFASAIPALAFGEQIDHDTDGALNGVHVLTATALCGIIQAMFGGQPLLIVGVAEPIILVYTFMFEFLDGRNKRDQFLAWSAWVNVWAAVFIFVLALAGTCKFIDKFTRFSGELFGMLIALLFLQQAIKGLVEEFKREDVEVVVEGGEEGDGELRKLLSGGDAVANMYSWRLVNGIWGVVLATGLLLTSLLVHGARSWSFGKGWHRSLLADYGVPLMVVVWSGISYSISGTPDGIPSRLSIPNTWDVKDTWKVVQDMGDVEGWLIGAAAIPGFIITALFYFDHNVSSQLAQQKEFALKKPPAYSYDFMLLACMTLMCGLLGIPPVNGVLPQAPMHTKSLATLKKQLNKRDARRELVRNSQAQGLSKGSLSQSSTGSFKRASVGVPTSPVSPDAGLARKSAGHEQQRSMVGGIPKVPSAASLSDGTAGKMIKQSASHQSLLSLTSGERVSKQDFVTLEVKEQRLSGLLQATLVAACLGLTPIIKKIPKSVLWGYFAYMAIESLPGSEFWERILLLFTDPKKRYQLLEAAHAPYLETVPFNVIIQFTLFQLIFMLSVYAITWAGVAGVAFPLAIMALIPFRQYVMPKMFSAAHLHELDMAEYEEAPPVDHNEVLREMKKQGVIPEDDEEERRQALDREVVGDMIPQVKHHLTRAELERRKETMEVAEPSREEGLRHRKKAEPLPSSPASGKEGPGQADSIV</sequence>
<feature type="region of interest" description="Disordered" evidence="6">
    <location>
        <begin position="386"/>
        <end position="451"/>
    </location>
</feature>
<evidence type="ECO:0000256" key="4">
    <source>
        <dbReference type="ARBA" id="ARBA00022989"/>
    </source>
</evidence>
<keyword evidence="4 7" id="KW-1133">Transmembrane helix</keyword>
<evidence type="ECO:0000313" key="10">
    <source>
        <dbReference type="Proteomes" id="UP000708148"/>
    </source>
</evidence>
<feature type="transmembrane region" description="Helical" evidence="7">
    <location>
        <begin position="298"/>
        <end position="317"/>
    </location>
</feature>
<evidence type="ECO:0000256" key="5">
    <source>
        <dbReference type="ARBA" id="ARBA00023136"/>
    </source>
</evidence>
<comment type="subcellular location">
    <subcellularLocation>
        <location evidence="1">Membrane</location>
        <topology evidence="1">Multi-pass membrane protein</topology>
    </subcellularLocation>
</comment>
<accession>A0A8S1IR33</accession>
<dbReference type="PANTHER" id="PTHR11453:SF82">
    <property type="entry name" value="BORON TRANSPORTER 1"/>
    <property type="match status" value="1"/>
</dbReference>
<feature type="transmembrane region" description="Helical" evidence="7">
    <location>
        <begin position="585"/>
        <end position="612"/>
    </location>
</feature>
<evidence type="ECO:0000259" key="8">
    <source>
        <dbReference type="Pfam" id="PF00955"/>
    </source>
</evidence>
<evidence type="ECO:0000256" key="2">
    <source>
        <dbReference type="ARBA" id="ARBA00006262"/>
    </source>
</evidence>
<feature type="domain" description="Bicarbonate transporter-like transmembrane" evidence="8">
    <location>
        <begin position="5"/>
        <end position="176"/>
    </location>
</feature>
<dbReference type="EMBL" id="CAJHUC010000632">
    <property type="protein sequence ID" value="CAD7697245.1"/>
    <property type="molecule type" value="Genomic_DNA"/>
</dbReference>
<evidence type="ECO:0000313" key="9">
    <source>
        <dbReference type="EMBL" id="CAD7697245.1"/>
    </source>
</evidence>
<protein>
    <recommendedName>
        <fullName evidence="8">Bicarbonate transporter-like transmembrane domain-containing protein</fullName>
    </recommendedName>
</protein>
<feature type="transmembrane region" description="Helical" evidence="7">
    <location>
        <begin position="113"/>
        <end position="134"/>
    </location>
</feature>
<feature type="compositionally biased region" description="Low complexity" evidence="6">
    <location>
        <begin position="395"/>
        <end position="412"/>
    </location>
</feature>